<feature type="compositionally biased region" description="Pro residues" evidence="1">
    <location>
        <begin position="53"/>
        <end position="66"/>
    </location>
</feature>
<accession>A0A4Q1BSY9</accession>
<name>A0A4Q1BSY9_TREME</name>
<feature type="compositionally biased region" description="Low complexity" evidence="1">
    <location>
        <begin position="1"/>
        <end position="11"/>
    </location>
</feature>
<dbReference type="VEuPathDB" id="FungiDB:TREMEDRAFT_64510"/>
<dbReference type="Proteomes" id="UP000289152">
    <property type="component" value="Unassembled WGS sequence"/>
</dbReference>
<gene>
    <name evidence="2" type="ORF">M231_01567</name>
</gene>
<dbReference type="AlphaFoldDB" id="A0A4Q1BSY9"/>
<feature type="compositionally biased region" description="Polar residues" evidence="1">
    <location>
        <begin position="24"/>
        <end position="34"/>
    </location>
</feature>
<feature type="compositionally biased region" description="Basic and acidic residues" evidence="1">
    <location>
        <begin position="233"/>
        <end position="243"/>
    </location>
</feature>
<proteinExistence type="predicted"/>
<feature type="region of interest" description="Disordered" evidence="1">
    <location>
        <begin position="48"/>
        <end position="86"/>
    </location>
</feature>
<evidence type="ECO:0000256" key="1">
    <source>
        <dbReference type="SAM" id="MobiDB-lite"/>
    </source>
</evidence>
<protein>
    <submittedName>
        <fullName evidence="2">Uncharacterized protein</fullName>
    </submittedName>
</protein>
<feature type="region of interest" description="Disordered" evidence="1">
    <location>
        <begin position="176"/>
        <end position="260"/>
    </location>
</feature>
<dbReference type="EMBL" id="SDIL01000011">
    <property type="protein sequence ID" value="RXK41163.1"/>
    <property type="molecule type" value="Genomic_DNA"/>
</dbReference>
<feature type="region of interest" description="Disordered" evidence="1">
    <location>
        <begin position="1"/>
        <end position="34"/>
    </location>
</feature>
<organism evidence="2 3">
    <name type="scientific">Tremella mesenterica</name>
    <name type="common">Jelly fungus</name>
    <dbReference type="NCBI Taxonomy" id="5217"/>
    <lineage>
        <taxon>Eukaryota</taxon>
        <taxon>Fungi</taxon>
        <taxon>Dikarya</taxon>
        <taxon>Basidiomycota</taxon>
        <taxon>Agaricomycotina</taxon>
        <taxon>Tremellomycetes</taxon>
        <taxon>Tremellales</taxon>
        <taxon>Tremellaceae</taxon>
        <taxon>Tremella</taxon>
    </lineage>
</organism>
<dbReference type="OrthoDB" id="2554033at2759"/>
<evidence type="ECO:0000313" key="2">
    <source>
        <dbReference type="EMBL" id="RXK41163.1"/>
    </source>
</evidence>
<sequence length="260" mass="27665">MSSPIPINTTPPSHPNHHNATPASSISLSPQTPFSAPFSHSTILRSLSFKSSPPKPLPSYPFPQVPLPENALDDQEESHDEHDSFEFADMRHMRSSWRRAVSMSVPNNAGIGTMLGGFGGLKGSPPKSPVDGSGLGLGLGGCQGGQGVLADNAARGQGVLRRLSIGGFSRPAFLSPPVQPTNLPAEPPLVPTPQTSNHPPPSAPPTVQRHTIPVSEPKVPNQDLRRATTLGPDKSRRLSDGRKRGVSPMGERMLREHGHF</sequence>
<comment type="caution">
    <text evidence="2">The sequence shown here is derived from an EMBL/GenBank/DDBJ whole genome shotgun (WGS) entry which is preliminary data.</text>
</comment>
<dbReference type="InParanoid" id="A0A4Q1BSY9"/>
<evidence type="ECO:0000313" key="3">
    <source>
        <dbReference type="Proteomes" id="UP000289152"/>
    </source>
</evidence>
<reference evidence="2 3" key="1">
    <citation type="submission" date="2016-06" db="EMBL/GenBank/DDBJ databases">
        <title>Evolution of pathogenesis and genome organization in the Tremellales.</title>
        <authorList>
            <person name="Cuomo C."/>
            <person name="Litvintseva A."/>
            <person name="Heitman J."/>
            <person name="Chen Y."/>
            <person name="Sun S."/>
            <person name="Springer D."/>
            <person name="Dromer F."/>
            <person name="Young S."/>
            <person name="Zeng Q."/>
            <person name="Chapman S."/>
            <person name="Gujja S."/>
            <person name="Saif S."/>
            <person name="Birren B."/>
        </authorList>
    </citation>
    <scope>NUCLEOTIDE SEQUENCE [LARGE SCALE GENOMIC DNA]</scope>
    <source>
        <strain evidence="2 3">ATCC 28783</strain>
    </source>
</reference>
<keyword evidence="3" id="KW-1185">Reference proteome</keyword>